<name>A0AAV7UW96_PLEWA</name>
<dbReference type="AlphaFoldDB" id="A0AAV7UW96"/>
<sequence length="82" mass="9036">MWGDSRPSRVDHAGHRHTRGRPPKRCGYGTSTRMNDGEMCSARSTPTGQEAPRIRRWGRPTMKAGCSPRSTQAVSVQVGATR</sequence>
<evidence type="ECO:0000313" key="2">
    <source>
        <dbReference type="EMBL" id="KAJ1192801.1"/>
    </source>
</evidence>
<comment type="caution">
    <text evidence="2">The sequence shown here is derived from an EMBL/GenBank/DDBJ whole genome shotgun (WGS) entry which is preliminary data.</text>
</comment>
<dbReference type="EMBL" id="JANPWB010000004">
    <property type="protein sequence ID" value="KAJ1192801.1"/>
    <property type="molecule type" value="Genomic_DNA"/>
</dbReference>
<protein>
    <submittedName>
        <fullName evidence="2">Uncharacterized protein</fullName>
    </submittedName>
</protein>
<proteinExistence type="predicted"/>
<keyword evidence="3" id="KW-1185">Reference proteome</keyword>
<reference evidence="2" key="1">
    <citation type="journal article" date="2022" name="bioRxiv">
        <title>Sequencing and chromosome-scale assembly of the giantPleurodeles waltlgenome.</title>
        <authorList>
            <person name="Brown T."/>
            <person name="Elewa A."/>
            <person name="Iarovenko S."/>
            <person name="Subramanian E."/>
            <person name="Araus A.J."/>
            <person name="Petzold A."/>
            <person name="Susuki M."/>
            <person name="Suzuki K.-i.T."/>
            <person name="Hayashi T."/>
            <person name="Toyoda A."/>
            <person name="Oliveira C."/>
            <person name="Osipova E."/>
            <person name="Leigh N.D."/>
            <person name="Simon A."/>
            <person name="Yun M.H."/>
        </authorList>
    </citation>
    <scope>NUCLEOTIDE SEQUENCE</scope>
    <source>
        <strain evidence="2">20211129_DDA</strain>
        <tissue evidence="2">Liver</tissue>
    </source>
</reference>
<organism evidence="2 3">
    <name type="scientific">Pleurodeles waltl</name>
    <name type="common">Iberian ribbed newt</name>
    <dbReference type="NCBI Taxonomy" id="8319"/>
    <lineage>
        <taxon>Eukaryota</taxon>
        <taxon>Metazoa</taxon>
        <taxon>Chordata</taxon>
        <taxon>Craniata</taxon>
        <taxon>Vertebrata</taxon>
        <taxon>Euteleostomi</taxon>
        <taxon>Amphibia</taxon>
        <taxon>Batrachia</taxon>
        <taxon>Caudata</taxon>
        <taxon>Salamandroidea</taxon>
        <taxon>Salamandridae</taxon>
        <taxon>Pleurodelinae</taxon>
        <taxon>Pleurodeles</taxon>
    </lineage>
</organism>
<evidence type="ECO:0000313" key="3">
    <source>
        <dbReference type="Proteomes" id="UP001066276"/>
    </source>
</evidence>
<accession>A0AAV7UW96</accession>
<feature type="compositionally biased region" description="Polar residues" evidence="1">
    <location>
        <begin position="68"/>
        <end position="82"/>
    </location>
</feature>
<evidence type="ECO:0000256" key="1">
    <source>
        <dbReference type="SAM" id="MobiDB-lite"/>
    </source>
</evidence>
<dbReference type="Proteomes" id="UP001066276">
    <property type="component" value="Chromosome 2_2"/>
</dbReference>
<feature type="region of interest" description="Disordered" evidence="1">
    <location>
        <begin position="1"/>
        <end position="82"/>
    </location>
</feature>
<gene>
    <name evidence="2" type="ORF">NDU88_002107</name>
</gene>
<feature type="compositionally biased region" description="Basic and acidic residues" evidence="1">
    <location>
        <begin position="1"/>
        <end position="13"/>
    </location>
</feature>
<feature type="compositionally biased region" description="Basic residues" evidence="1">
    <location>
        <begin position="14"/>
        <end position="24"/>
    </location>
</feature>